<proteinExistence type="predicted"/>
<dbReference type="eggNOG" id="ENOG502R1E6">
    <property type="taxonomic scope" value="Eukaryota"/>
</dbReference>
<dbReference type="Proteomes" id="UP000002037">
    <property type="component" value="Unassembled WGS sequence"/>
</dbReference>
<dbReference type="VEuPathDB" id="FungiDB:CTRG_02633"/>
<dbReference type="Pfam" id="PF13762">
    <property type="entry name" value="MNE1"/>
    <property type="match status" value="1"/>
</dbReference>
<dbReference type="GO" id="GO:0000372">
    <property type="term" value="P:Group I intron splicing"/>
    <property type="evidence" value="ECO:0007669"/>
    <property type="project" value="InterPro"/>
</dbReference>
<dbReference type="EMBL" id="GG692397">
    <property type="protein sequence ID" value="EER33815.1"/>
    <property type="molecule type" value="Genomic_DNA"/>
</dbReference>
<dbReference type="KEGG" id="ctp:CTRG_02633"/>
<reference evidence="1 2" key="1">
    <citation type="journal article" date="2009" name="Nature">
        <title>Evolution of pathogenicity and sexual reproduction in eight Candida genomes.</title>
        <authorList>
            <person name="Butler G."/>
            <person name="Rasmussen M.D."/>
            <person name="Lin M.F."/>
            <person name="Santos M.A."/>
            <person name="Sakthikumar S."/>
            <person name="Munro C.A."/>
            <person name="Rheinbay E."/>
            <person name="Grabherr M."/>
            <person name="Forche A."/>
            <person name="Reedy J.L."/>
            <person name="Agrafioti I."/>
            <person name="Arnaud M.B."/>
            <person name="Bates S."/>
            <person name="Brown A.J."/>
            <person name="Brunke S."/>
            <person name="Costanzo M.C."/>
            <person name="Fitzpatrick D.A."/>
            <person name="de Groot P.W."/>
            <person name="Harris D."/>
            <person name="Hoyer L.L."/>
            <person name="Hube B."/>
            <person name="Klis F.M."/>
            <person name="Kodira C."/>
            <person name="Lennard N."/>
            <person name="Logue M.E."/>
            <person name="Martin R."/>
            <person name="Neiman A.M."/>
            <person name="Nikolaou E."/>
            <person name="Quail M.A."/>
            <person name="Quinn J."/>
            <person name="Santos M.C."/>
            <person name="Schmitzberger F.F."/>
            <person name="Sherlock G."/>
            <person name="Shah P."/>
            <person name="Silverstein K.A."/>
            <person name="Skrzypek M.S."/>
            <person name="Soll D."/>
            <person name="Staggs R."/>
            <person name="Stansfield I."/>
            <person name="Stumpf M.P."/>
            <person name="Sudbery P.E."/>
            <person name="Srikantha T."/>
            <person name="Zeng Q."/>
            <person name="Berman J."/>
            <person name="Berriman M."/>
            <person name="Heitman J."/>
            <person name="Gow N.A."/>
            <person name="Lorenz M.C."/>
            <person name="Birren B.W."/>
            <person name="Kellis M."/>
            <person name="Cuomo C.A."/>
        </authorList>
    </citation>
    <scope>NUCLEOTIDE SEQUENCE [LARGE SCALE GENOMIC DNA]</scope>
    <source>
        <strain evidence="2">ATCC MYA-3404 / T1</strain>
    </source>
</reference>
<dbReference type="AlphaFoldDB" id="C5M8B1"/>
<gene>
    <name evidence="1" type="ORF">CTRG_02633</name>
</gene>
<sequence length="681" mass="78869">MLIRTMRSRSTLVWSSIGGVRPPNSQLQNASMSTRISVPSPPESLVNNKFTKKLRKLYAKKLNSGEILPEPIKTHSADITHAKPIQARFKSEAQLYNHVISTIQGFTTYLQLSEFISQIEPDVLRFPNSSLSLLVQWRRQNVNNEADYETLNHIFKSMSVQEHDFNSLYLEKLMKLYLCVFQMNHSPLNVIYLNLIWVHHGTPELYDAYVLTYLLILYNSGQKQLSINQLMRHLTVNQGKAVSFMKNLPDIFILHMLETRDFERLHFIMSQFKAYNLRVDDHLWISILSSGLHYNNYEIVNFVYKNYIMKDFSSGKFTIDDAVLSQNTIDSNSVFGTFTDTLILQILHTISMSGDIKSTEDLIKGHFVYKALSNETKALSKELCINIIESYCYNIPDETTVDASYGDESIKRILDLINVFVNQTNLSSVDLFECMNFKFKNWKADTRELDSNTNIVFEEENEETIPMFYGNTNIHNSKYGVVLANLSNLNEFINVHVNYMNNGNFNTKTQTIFINCLLNHMVVFLNHTGLVSVLKNLHFLHGVEFVNYLDQESWKLILQSVSLSTSKMCARFYFDYMKNHGIEVTPRFYSCLIKASLNGDDYYGDVIFYVEQCLKDHGELNHDMQRVLDIVTNNNSKIKELITNLQEPGEELVSTVNPAIKRQYLERYDLNELEVLERVFV</sequence>
<evidence type="ECO:0000313" key="2">
    <source>
        <dbReference type="Proteomes" id="UP000002037"/>
    </source>
</evidence>
<dbReference type="GO" id="GO:1990904">
    <property type="term" value="C:ribonucleoprotein complex"/>
    <property type="evidence" value="ECO:0007669"/>
    <property type="project" value="InterPro"/>
</dbReference>
<dbReference type="InterPro" id="IPR025694">
    <property type="entry name" value="MNE1"/>
</dbReference>
<name>C5M8B1_CANTT</name>
<organism evidence="1 2">
    <name type="scientific">Candida tropicalis (strain ATCC MYA-3404 / T1)</name>
    <name type="common">Yeast</name>
    <dbReference type="NCBI Taxonomy" id="294747"/>
    <lineage>
        <taxon>Eukaryota</taxon>
        <taxon>Fungi</taxon>
        <taxon>Dikarya</taxon>
        <taxon>Ascomycota</taxon>
        <taxon>Saccharomycotina</taxon>
        <taxon>Pichiomycetes</taxon>
        <taxon>Debaryomycetaceae</taxon>
        <taxon>Candida/Lodderomyces clade</taxon>
        <taxon>Candida</taxon>
    </lineage>
</organism>
<dbReference type="HOGENOM" id="CLU_460490_0_0_1"/>
<evidence type="ECO:0000313" key="1">
    <source>
        <dbReference type="EMBL" id="EER33815.1"/>
    </source>
</evidence>
<dbReference type="RefSeq" id="XP_002548336.1">
    <property type="nucleotide sequence ID" value="XM_002548290.1"/>
</dbReference>
<dbReference type="OrthoDB" id="4083723at2759"/>
<keyword evidence="2" id="KW-1185">Reference proteome</keyword>
<protein>
    <submittedName>
        <fullName evidence="1">Uncharacterized protein</fullName>
    </submittedName>
</protein>
<accession>C5M8B1</accession>
<dbReference type="GeneID" id="8297356"/>